<gene>
    <name evidence="6" type="ORF">P5673_028465</name>
</gene>
<dbReference type="PANTHER" id="PTHR12400">
    <property type="entry name" value="INOSITOL POLYPHOSPHATE KINASE"/>
    <property type="match status" value="1"/>
</dbReference>
<dbReference type="Pfam" id="PF03770">
    <property type="entry name" value="IPK"/>
    <property type="match status" value="1"/>
</dbReference>
<name>A0AAD9UUU0_ACRCE</name>
<comment type="caution">
    <text evidence="6">The sequence shown here is derived from an EMBL/GenBank/DDBJ whole genome shotgun (WGS) entry which is preliminary data.</text>
</comment>
<dbReference type="InterPro" id="IPR038286">
    <property type="entry name" value="IPK_sf"/>
</dbReference>
<evidence type="ECO:0000256" key="2">
    <source>
        <dbReference type="ARBA" id="ARBA00022679"/>
    </source>
</evidence>
<dbReference type="AlphaFoldDB" id="A0AAD9UUU0"/>
<evidence type="ECO:0000256" key="1">
    <source>
        <dbReference type="ARBA" id="ARBA00007374"/>
    </source>
</evidence>
<sequence>MQSRDNYNPTCCPTSSGTSRFVDEILEKYNCGSSTGNFFPTMSSETLTERLASLKGHAFSNANSQSVNWDQANCREGSKIDLSNNTPGCMLTNSDSKCNQSGFTIDLRRTSNPRDNVEEGAEVTRISNSRNEGETLESVADLVSCANPGRALSGRNRVDVSDGFAFTSLSCSNYLSDREDSLCSDHSKTLDSNPVVVITPAMADAASDECVDFINSKNGELTAAMLKDTTCDSCSLSSLCSCSENEILTDDEPSEDDIKPVMEDNSDKINSRWKKIRSMIHWSPFVQNFKKKYPWVQLAGHQGCFKPGENGMILKKSTEKERECLAQLMKDILRPYIPEFRGEVNKGGERYLEMQDLLQDFESPSVMDCKMGTRTYLEDELAKANSKPRKDLFQKMVEIDPSEPTEEEKRDGAVTKPRYMRWREQLSSTASLGFRIEGIKFAKEVANMEISDDEVMVSFDVVSLFTAIPVNKACEYIRDKLNNDNTLHLRTSLNTDDIISLLEFILSNNYFVYNNCIYKQIHGCAMGSPVSPIVANLCMEVIEELAISTSSAPPKQGDSKPNKDFKKTRTNDDVDSVFTEFVGDDNEIRKKYLRRLKAIRATLESSPFFRSHEVIGSSLLFVHDTSGKASVWMIDFGKTVALKDGLLLDHRSPWQEGNHEDGYLWGLDNMVDIWSQR</sequence>
<evidence type="ECO:0000256" key="3">
    <source>
        <dbReference type="ARBA" id="ARBA00022777"/>
    </source>
</evidence>
<protein>
    <recommendedName>
        <fullName evidence="4">Kinase</fullName>
        <ecNumber evidence="4">2.7.-.-</ecNumber>
    </recommendedName>
</protein>
<accession>A0AAD9UUU0</accession>
<dbReference type="Proteomes" id="UP001249851">
    <property type="component" value="Unassembled WGS sequence"/>
</dbReference>
<feature type="region of interest" description="Disordered" evidence="5">
    <location>
        <begin position="550"/>
        <end position="569"/>
    </location>
</feature>
<dbReference type="PANTHER" id="PTHR12400:SF26">
    <property type="entry name" value="KINASE"/>
    <property type="match status" value="1"/>
</dbReference>
<dbReference type="GO" id="GO:0005634">
    <property type="term" value="C:nucleus"/>
    <property type="evidence" value="ECO:0007669"/>
    <property type="project" value="TreeGrafter"/>
</dbReference>
<reference evidence="6" key="2">
    <citation type="journal article" date="2023" name="Science">
        <title>Genomic signatures of disease resistance in endangered staghorn corals.</title>
        <authorList>
            <person name="Vollmer S.V."/>
            <person name="Selwyn J.D."/>
            <person name="Despard B.A."/>
            <person name="Roesel C.L."/>
        </authorList>
    </citation>
    <scope>NUCLEOTIDE SEQUENCE</scope>
    <source>
        <strain evidence="6">K2</strain>
    </source>
</reference>
<keyword evidence="3 4" id="KW-0418">Kinase</keyword>
<evidence type="ECO:0000256" key="5">
    <source>
        <dbReference type="SAM" id="MobiDB-lite"/>
    </source>
</evidence>
<dbReference type="EC" id="2.7.-.-" evidence="4"/>
<evidence type="ECO:0000313" key="7">
    <source>
        <dbReference type="Proteomes" id="UP001249851"/>
    </source>
</evidence>
<organism evidence="6 7">
    <name type="scientific">Acropora cervicornis</name>
    <name type="common">Staghorn coral</name>
    <dbReference type="NCBI Taxonomy" id="6130"/>
    <lineage>
        <taxon>Eukaryota</taxon>
        <taxon>Metazoa</taxon>
        <taxon>Cnidaria</taxon>
        <taxon>Anthozoa</taxon>
        <taxon>Hexacorallia</taxon>
        <taxon>Scleractinia</taxon>
        <taxon>Astrocoeniina</taxon>
        <taxon>Acroporidae</taxon>
        <taxon>Acropora</taxon>
    </lineage>
</organism>
<dbReference type="GO" id="GO:0000828">
    <property type="term" value="F:inositol hexakisphosphate kinase activity"/>
    <property type="evidence" value="ECO:0007669"/>
    <property type="project" value="TreeGrafter"/>
</dbReference>
<comment type="similarity">
    <text evidence="1 4">Belongs to the inositol phosphokinase (IPK) family.</text>
</comment>
<dbReference type="GO" id="GO:0005737">
    <property type="term" value="C:cytoplasm"/>
    <property type="evidence" value="ECO:0007669"/>
    <property type="project" value="TreeGrafter"/>
</dbReference>
<dbReference type="SUPFAM" id="SSF56104">
    <property type="entry name" value="SAICAR synthase-like"/>
    <property type="match status" value="2"/>
</dbReference>
<feature type="compositionally biased region" description="Basic and acidic residues" evidence="5">
    <location>
        <begin position="557"/>
        <end position="569"/>
    </location>
</feature>
<reference evidence="6" key="1">
    <citation type="journal article" date="2023" name="G3 (Bethesda)">
        <title>Whole genome assembly and annotation of the endangered Caribbean coral Acropora cervicornis.</title>
        <authorList>
            <person name="Selwyn J.D."/>
            <person name="Vollmer S.V."/>
        </authorList>
    </citation>
    <scope>NUCLEOTIDE SEQUENCE</scope>
    <source>
        <strain evidence="6">K2</strain>
    </source>
</reference>
<keyword evidence="2 4" id="KW-0808">Transferase</keyword>
<keyword evidence="7" id="KW-1185">Reference proteome</keyword>
<dbReference type="GO" id="GO:0046854">
    <property type="term" value="P:phosphatidylinositol phosphate biosynthetic process"/>
    <property type="evidence" value="ECO:0007669"/>
    <property type="project" value="TreeGrafter"/>
</dbReference>
<evidence type="ECO:0000256" key="4">
    <source>
        <dbReference type="RuleBase" id="RU363090"/>
    </source>
</evidence>
<proteinExistence type="inferred from homology"/>
<dbReference type="InterPro" id="IPR005522">
    <property type="entry name" value="IPK"/>
</dbReference>
<dbReference type="Gene3D" id="3.30.470.160">
    <property type="entry name" value="Inositol polyphosphate kinase"/>
    <property type="match status" value="2"/>
</dbReference>
<evidence type="ECO:0000313" key="6">
    <source>
        <dbReference type="EMBL" id="KAK2550786.1"/>
    </source>
</evidence>
<dbReference type="GO" id="GO:0032958">
    <property type="term" value="P:inositol phosphate biosynthetic process"/>
    <property type="evidence" value="ECO:0007669"/>
    <property type="project" value="InterPro"/>
</dbReference>
<dbReference type="EMBL" id="JARQWQ010000106">
    <property type="protein sequence ID" value="KAK2550786.1"/>
    <property type="molecule type" value="Genomic_DNA"/>
</dbReference>